<reference evidence="2 3" key="1">
    <citation type="submission" date="2018-11" db="EMBL/GenBank/DDBJ databases">
        <title>Rufibacter latericius sp. nov., isolated from water in Baiyang Lake.</title>
        <authorList>
            <person name="Yang Y."/>
        </authorList>
    </citation>
    <scope>NUCLEOTIDE SEQUENCE [LARGE SCALE GENOMIC DNA]</scope>
    <source>
        <strain evidence="2 3">R-22-1c-1</strain>
    </source>
</reference>
<dbReference type="PANTHER" id="PTHR15032">
    <property type="entry name" value="N-ACYL-PHOSPHATIDYLETHANOLAMINE-HYDROLYZING PHOSPHOLIPASE D"/>
    <property type="match status" value="1"/>
</dbReference>
<dbReference type="Gene3D" id="3.60.15.10">
    <property type="entry name" value="Ribonuclease Z/Hydroxyacylglutathione hydrolase-like"/>
    <property type="match status" value="1"/>
</dbReference>
<dbReference type="Proteomes" id="UP000272117">
    <property type="component" value="Unassembled WGS sequence"/>
</dbReference>
<dbReference type="SUPFAM" id="SSF56281">
    <property type="entry name" value="Metallo-hydrolase/oxidoreductase"/>
    <property type="match status" value="1"/>
</dbReference>
<evidence type="ECO:0000259" key="1">
    <source>
        <dbReference type="Pfam" id="PF12706"/>
    </source>
</evidence>
<evidence type="ECO:0000313" key="3">
    <source>
        <dbReference type="Proteomes" id="UP000272117"/>
    </source>
</evidence>
<dbReference type="InterPro" id="IPR001279">
    <property type="entry name" value="Metallo-B-lactamas"/>
</dbReference>
<dbReference type="GO" id="GO:0005737">
    <property type="term" value="C:cytoplasm"/>
    <property type="evidence" value="ECO:0007669"/>
    <property type="project" value="TreeGrafter"/>
</dbReference>
<accession>A0A3M9MA36</accession>
<dbReference type="Pfam" id="PF12706">
    <property type="entry name" value="Lactamase_B_2"/>
    <property type="match status" value="1"/>
</dbReference>
<feature type="domain" description="Metallo-beta-lactamase" evidence="1">
    <location>
        <begin position="96"/>
        <end position="288"/>
    </location>
</feature>
<organism evidence="2 3">
    <name type="scientific">Rufibacter latericius</name>
    <dbReference type="NCBI Taxonomy" id="2487040"/>
    <lineage>
        <taxon>Bacteria</taxon>
        <taxon>Pseudomonadati</taxon>
        <taxon>Bacteroidota</taxon>
        <taxon>Cytophagia</taxon>
        <taxon>Cytophagales</taxon>
        <taxon>Hymenobacteraceae</taxon>
        <taxon>Rufibacter</taxon>
    </lineage>
</organism>
<dbReference type="AlphaFoldDB" id="A0A3M9MA36"/>
<dbReference type="PANTHER" id="PTHR15032:SF4">
    <property type="entry name" value="N-ACYL-PHOSPHATIDYLETHANOLAMINE-HYDROLYZING PHOSPHOLIPASE D"/>
    <property type="match status" value="1"/>
</dbReference>
<dbReference type="GO" id="GO:0008270">
    <property type="term" value="F:zinc ion binding"/>
    <property type="evidence" value="ECO:0007669"/>
    <property type="project" value="InterPro"/>
</dbReference>
<evidence type="ECO:0000313" key="2">
    <source>
        <dbReference type="EMBL" id="RNI22430.1"/>
    </source>
</evidence>
<name>A0A3M9MA36_9BACT</name>
<dbReference type="OrthoDB" id="9805728at2"/>
<dbReference type="EMBL" id="RJJD01000021">
    <property type="protein sequence ID" value="RNI22430.1"/>
    <property type="molecule type" value="Genomic_DNA"/>
</dbReference>
<dbReference type="GO" id="GO:0070290">
    <property type="term" value="F:N-acylphosphatidylethanolamine-specific phospholipase D activity"/>
    <property type="evidence" value="ECO:0007669"/>
    <property type="project" value="InterPro"/>
</dbReference>
<keyword evidence="3" id="KW-1185">Reference proteome</keyword>
<proteinExistence type="predicted"/>
<protein>
    <submittedName>
        <fullName evidence="2">Zn-dependent hydrolase</fullName>
    </submittedName>
</protein>
<dbReference type="RefSeq" id="WP_123128789.1">
    <property type="nucleotide sequence ID" value="NZ_RJJD01000021.1"/>
</dbReference>
<dbReference type="InterPro" id="IPR024884">
    <property type="entry name" value="NAPE-PLD"/>
</dbReference>
<comment type="caution">
    <text evidence="2">The sequence shown here is derived from an EMBL/GenBank/DDBJ whole genome shotgun (WGS) entry which is preliminary data.</text>
</comment>
<sequence>MADEFLLNPNLPIIRPNWAGNPVQNGRFLNQFKQGNQSMLLALRWKLTRNTQRQEKKEDAWLPTVEDPRPFLQGKGEGMVWLGHATFFIRLGGITFLTDPLFYGVSLLKRKVPFPVEPSELPPIDYVLLSHGHFDHCDKASLKMLRKTHTFTVLTSLKMKDLIQGWLPGISIQEAGWYQEFSLPQNQPKVFYLPSFHWHKRGMQDNNQILWGSFMVQAPNHTLYFGADSGYDHHYKEIQKLFPQIDTCLLGVGAYNPAFLMQQSHTNPAEAVQAFKDLKGRTLVPMHYGTFDLSDEPISEPVRWLEKLQASGEIPGKLKILNIGQTLLFSNKV</sequence>
<gene>
    <name evidence="2" type="ORF">EFB08_20200</name>
</gene>
<keyword evidence="2" id="KW-0378">Hydrolase</keyword>
<dbReference type="InterPro" id="IPR036866">
    <property type="entry name" value="RibonucZ/Hydroxyglut_hydro"/>
</dbReference>
<dbReference type="PIRSF" id="PIRSF038896">
    <property type="entry name" value="NAPE-PLD"/>
    <property type="match status" value="1"/>
</dbReference>